<comment type="caution">
    <text evidence="1">The sequence shown here is derived from an EMBL/GenBank/DDBJ whole genome shotgun (WGS) entry which is preliminary data.</text>
</comment>
<sequence length="248" mass="27792">MNTRDMLSVRESCKKKITITPYPTSHYKLLRASAHSVTGASAMTAGQRQLFIWLRSSIIEKPLCVEASCCGGQIEKKGENNNTNILIKASSYNCYNPNNNCVVVVPKLMYSIAMFPGEIFNQFALVYSGLVIFNFQTELLGQTYTWLLVDWKSIINAHTGTGNLHKPSAQLFHQTHRNCVVICVHRCHIVISIGNFSHHTVTDHSTVAHSAQSQRRGGTFPFRNHPASQKSISTCWMNFATVIVQYLV</sequence>
<dbReference type="EMBL" id="JYDO01000176">
    <property type="protein sequence ID" value="KRZ68043.1"/>
    <property type="molecule type" value="Genomic_DNA"/>
</dbReference>
<keyword evidence="2" id="KW-1185">Reference proteome</keyword>
<evidence type="ECO:0000313" key="1">
    <source>
        <dbReference type="EMBL" id="KRZ68043.1"/>
    </source>
</evidence>
<organism evidence="1 2">
    <name type="scientific">Trichinella papuae</name>
    <dbReference type="NCBI Taxonomy" id="268474"/>
    <lineage>
        <taxon>Eukaryota</taxon>
        <taxon>Metazoa</taxon>
        <taxon>Ecdysozoa</taxon>
        <taxon>Nematoda</taxon>
        <taxon>Enoplea</taxon>
        <taxon>Dorylaimia</taxon>
        <taxon>Trichinellida</taxon>
        <taxon>Trichinellidae</taxon>
        <taxon>Trichinella</taxon>
    </lineage>
</organism>
<dbReference type="AlphaFoldDB" id="A0A0V1M7T8"/>
<name>A0A0V1M7T8_9BILA</name>
<proteinExistence type="predicted"/>
<evidence type="ECO:0000313" key="2">
    <source>
        <dbReference type="Proteomes" id="UP000054843"/>
    </source>
</evidence>
<reference evidence="1 2" key="1">
    <citation type="submission" date="2015-01" db="EMBL/GenBank/DDBJ databases">
        <title>Evolution of Trichinella species and genotypes.</title>
        <authorList>
            <person name="Korhonen P.K."/>
            <person name="Edoardo P."/>
            <person name="Giuseppe L.R."/>
            <person name="Gasser R.B."/>
        </authorList>
    </citation>
    <scope>NUCLEOTIDE SEQUENCE [LARGE SCALE GENOMIC DNA]</scope>
    <source>
        <strain evidence="1">ISS1980</strain>
    </source>
</reference>
<accession>A0A0V1M7T8</accession>
<gene>
    <name evidence="1" type="ORF">T10_6054</name>
</gene>
<dbReference type="Proteomes" id="UP000054843">
    <property type="component" value="Unassembled WGS sequence"/>
</dbReference>
<protein>
    <submittedName>
        <fullName evidence="1">Uncharacterized protein</fullName>
    </submittedName>
</protein>